<dbReference type="RefSeq" id="WP_204036492.1">
    <property type="nucleotide sequence ID" value="NZ_BOPC01000059.1"/>
</dbReference>
<organism evidence="2 3">
    <name type="scientific">Micromonospora qiuiae</name>
    <dbReference type="NCBI Taxonomy" id="502268"/>
    <lineage>
        <taxon>Bacteria</taxon>
        <taxon>Bacillati</taxon>
        <taxon>Actinomycetota</taxon>
        <taxon>Actinomycetes</taxon>
        <taxon>Micromonosporales</taxon>
        <taxon>Micromonosporaceae</taxon>
        <taxon>Micromonospora</taxon>
    </lineage>
</organism>
<dbReference type="EMBL" id="BOPC01000059">
    <property type="protein sequence ID" value="GIJ28986.1"/>
    <property type="molecule type" value="Genomic_DNA"/>
</dbReference>
<comment type="caution">
    <text evidence="2">The sequence shown here is derived from an EMBL/GenBank/DDBJ whole genome shotgun (WGS) entry which is preliminary data.</text>
</comment>
<feature type="region of interest" description="Disordered" evidence="1">
    <location>
        <begin position="67"/>
        <end position="88"/>
    </location>
</feature>
<protein>
    <submittedName>
        <fullName evidence="2">Uncharacterized protein</fullName>
    </submittedName>
</protein>
<dbReference type="Proteomes" id="UP000653076">
    <property type="component" value="Unassembled WGS sequence"/>
</dbReference>
<sequence>MTTTITPWSLASTTTSGGPLATFTYWAAPTSAGHTAPLSAEPAWRGPWLASHGFVVLGIQTNSRDDFGTAHPNMAHGRPPTALSSGGGTVLQFLSHRPACVRRSSYGNRSPRER</sequence>
<evidence type="ECO:0000313" key="2">
    <source>
        <dbReference type="EMBL" id="GIJ28986.1"/>
    </source>
</evidence>
<evidence type="ECO:0000256" key="1">
    <source>
        <dbReference type="SAM" id="MobiDB-lite"/>
    </source>
</evidence>
<name>A0ABQ4JFM7_9ACTN</name>
<reference evidence="2 3" key="1">
    <citation type="submission" date="2021-01" db="EMBL/GenBank/DDBJ databases">
        <title>Whole genome shotgun sequence of Verrucosispora qiuiae NBRC 106684.</title>
        <authorList>
            <person name="Komaki H."/>
            <person name="Tamura T."/>
        </authorList>
    </citation>
    <scope>NUCLEOTIDE SEQUENCE [LARGE SCALE GENOMIC DNA]</scope>
    <source>
        <strain evidence="2 3">NBRC 106684</strain>
    </source>
</reference>
<accession>A0ABQ4JFM7</accession>
<keyword evidence="3" id="KW-1185">Reference proteome</keyword>
<proteinExistence type="predicted"/>
<gene>
    <name evidence="2" type="ORF">Vqi01_41480</name>
</gene>
<evidence type="ECO:0000313" key="3">
    <source>
        <dbReference type="Proteomes" id="UP000653076"/>
    </source>
</evidence>